<evidence type="ECO:0000259" key="1">
    <source>
        <dbReference type="Pfam" id="PF20256"/>
    </source>
</evidence>
<reference evidence="2 3" key="1">
    <citation type="submission" date="2020-08" db="EMBL/GenBank/DDBJ databases">
        <title>Genome sequence of Sphingomonas rhizophila KACC 19189T.</title>
        <authorList>
            <person name="Hyun D.-W."/>
            <person name="Bae J.-W."/>
        </authorList>
    </citation>
    <scope>NUCLEOTIDE SEQUENCE [LARGE SCALE GENOMIC DNA]</scope>
    <source>
        <strain evidence="2 3">KACC 19189</strain>
    </source>
</reference>
<evidence type="ECO:0000313" key="3">
    <source>
        <dbReference type="Proteomes" id="UP000515955"/>
    </source>
</evidence>
<proteinExistence type="predicted"/>
<keyword evidence="3" id="KW-1185">Reference proteome</keyword>
<dbReference type="InterPro" id="IPR037165">
    <property type="entry name" value="AldOxase/xan_DH_Mopterin-bd_sf"/>
</dbReference>
<gene>
    <name evidence="2" type="ORF">H9L12_10010</name>
</gene>
<dbReference type="GO" id="GO:0016491">
    <property type="term" value="F:oxidoreductase activity"/>
    <property type="evidence" value="ECO:0007669"/>
    <property type="project" value="InterPro"/>
</dbReference>
<protein>
    <submittedName>
        <fullName evidence="2">Xanthine dehydrogenase family protein molybdopterin-binding subunit</fullName>
    </submittedName>
</protein>
<dbReference type="InterPro" id="IPR052516">
    <property type="entry name" value="N-heterocyclic_Hydroxylase"/>
</dbReference>
<feature type="domain" description="Aldehyde oxidase/xanthine dehydrogenase second molybdopterin binding" evidence="1">
    <location>
        <begin position="105"/>
        <end position="138"/>
    </location>
</feature>
<dbReference type="Pfam" id="PF20256">
    <property type="entry name" value="MoCoBD_2"/>
    <property type="match status" value="1"/>
</dbReference>
<dbReference type="Gene3D" id="3.30.365.10">
    <property type="entry name" value="Aldehyde oxidase/xanthine dehydrogenase, molybdopterin binding domain"/>
    <property type="match status" value="1"/>
</dbReference>
<dbReference type="RefSeq" id="WP_187541615.1">
    <property type="nucleotide sequence ID" value="NZ_CP060717.1"/>
</dbReference>
<dbReference type="KEGG" id="srhi:H9L12_10010"/>
<dbReference type="PANTHER" id="PTHR47495">
    <property type="entry name" value="ALDEHYDE DEHYDROGENASE"/>
    <property type="match status" value="1"/>
</dbReference>
<dbReference type="AlphaFoldDB" id="A0A7G9S9U1"/>
<dbReference type="SUPFAM" id="SSF56003">
    <property type="entry name" value="Molybdenum cofactor-binding domain"/>
    <property type="match status" value="1"/>
</dbReference>
<sequence>MRIESATARLPIDCGYLRGDVESLATFATESFIDELARSRGIEPLAYRISMLGGQPRLAGAMMAAGALGGWDGGGRGSAMGIACASAYGSHIGLLAEATIGPDQRVKVGKLSAAVDCGRAVNPELVRQQVEGGLLHALVNAAGPAPEIIAGVVRARPLAALGLDSLRDVPKVEVQVIDSREAPGGVSGLGSLVLAAAVGNAIYAATGQRLRRLPFDPMSPA</sequence>
<dbReference type="Proteomes" id="UP000515955">
    <property type="component" value="Chromosome"/>
</dbReference>
<accession>A0A7G9S9U1</accession>
<evidence type="ECO:0000313" key="2">
    <source>
        <dbReference type="EMBL" id="QNN64616.1"/>
    </source>
</evidence>
<dbReference type="InterPro" id="IPR046867">
    <property type="entry name" value="AldOxase/xan_DH_MoCoBD2"/>
</dbReference>
<name>A0A7G9S9U1_9SPHN</name>
<dbReference type="EMBL" id="CP060717">
    <property type="protein sequence ID" value="QNN64616.1"/>
    <property type="molecule type" value="Genomic_DNA"/>
</dbReference>
<dbReference type="PANTHER" id="PTHR47495:SF2">
    <property type="entry name" value="ALDEHYDE DEHYDROGENASE"/>
    <property type="match status" value="1"/>
</dbReference>
<organism evidence="2 3">
    <name type="scientific">Sphingomonas rhizophila</name>
    <dbReference type="NCBI Taxonomy" id="2071607"/>
    <lineage>
        <taxon>Bacteria</taxon>
        <taxon>Pseudomonadati</taxon>
        <taxon>Pseudomonadota</taxon>
        <taxon>Alphaproteobacteria</taxon>
        <taxon>Sphingomonadales</taxon>
        <taxon>Sphingomonadaceae</taxon>
        <taxon>Sphingomonas</taxon>
    </lineage>
</organism>